<keyword evidence="3" id="KW-1185">Reference proteome</keyword>
<dbReference type="Proteomes" id="UP001177023">
    <property type="component" value="Unassembled WGS sequence"/>
</dbReference>
<sequence length="224" mass="25078">MVDACGRFCSQPTSDMPELLVSLCYYSDHGRLIVGVERGSFPHKDGETTRTPDTFVKIVAQAEYGSEIGKQKTETVKGSTEPRYDYSASFQIPQHELETTSIVLQVWTWIGVLRRKSQIGWFALGLNSSSSDAQEHWSQMIQYDAPAGPNMAELEARVARLKLDMEKRAVFDQKLLKHAGEVIAEHRAARLRVKSYKSTAAAIREEAAKIFFGNHDDTPPTKEG</sequence>
<comment type="caution">
    <text evidence="2">The sequence shown here is derived from an EMBL/GenBank/DDBJ whole genome shotgun (WGS) entry which is preliminary data.</text>
</comment>
<reference evidence="2" key="1">
    <citation type="submission" date="2023-06" db="EMBL/GenBank/DDBJ databases">
        <authorList>
            <person name="Delattre M."/>
        </authorList>
    </citation>
    <scope>NUCLEOTIDE SEQUENCE</scope>
    <source>
        <strain evidence="2">AF72</strain>
    </source>
</reference>
<dbReference type="PROSITE" id="PS50004">
    <property type="entry name" value="C2"/>
    <property type="match status" value="1"/>
</dbReference>
<evidence type="ECO:0000259" key="1">
    <source>
        <dbReference type="PROSITE" id="PS50004"/>
    </source>
</evidence>
<dbReference type="SMART" id="SM00239">
    <property type="entry name" value="C2"/>
    <property type="match status" value="1"/>
</dbReference>
<proteinExistence type="predicted"/>
<protein>
    <recommendedName>
        <fullName evidence="1">C2 domain-containing protein</fullName>
    </recommendedName>
</protein>
<evidence type="ECO:0000313" key="2">
    <source>
        <dbReference type="EMBL" id="CAJ0582271.1"/>
    </source>
</evidence>
<dbReference type="PANTHER" id="PTHR46129:SF2">
    <property type="entry name" value="SYNAPTOTAGMIN 14, ISOFORM D"/>
    <property type="match status" value="1"/>
</dbReference>
<evidence type="ECO:0000313" key="3">
    <source>
        <dbReference type="Proteomes" id="UP001177023"/>
    </source>
</evidence>
<dbReference type="InterPro" id="IPR035892">
    <property type="entry name" value="C2_domain_sf"/>
</dbReference>
<dbReference type="InterPro" id="IPR043541">
    <property type="entry name" value="SYT14/14L/16"/>
</dbReference>
<name>A0AA36GB86_9BILA</name>
<dbReference type="InterPro" id="IPR000008">
    <property type="entry name" value="C2_dom"/>
</dbReference>
<dbReference type="AlphaFoldDB" id="A0AA36GB86"/>
<dbReference type="GO" id="GO:0005543">
    <property type="term" value="F:phospholipid binding"/>
    <property type="evidence" value="ECO:0007669"/>
    <property type="project" value="TreeGrafter"/>
</dbReference>
<dbReference type="SUPFAM" id="SSF49562">
    <property type="entry name" value="C2 domain (Calcium/lipid-binding domain, CaLB)"/>
    <property type="match status" value="1"/>
</dbReference>
<gene>
    <name evidence="2" type="ORF">MSPICULIGERA_LOCUS20410</name>
</gene>
<feature type="domain" description="C2" evidence="1">
    <location>
        <begin position="15"/>
        <end position="141"/>
    </location>
</feature>
<dbReference type="Gene3D" id="2.60.40.150">
    <property type="entry name" value="C2 domain"/>
    <property type="match status" value="1"/>
</dbReference>
<organism evidence="2 3">
    <name type="scientific">Mesorhabditis spiculigera</name>
    <dbReference type="NCBI Taxonomy" id="96644"/>
    <lineage>
        <taxon>Eukaryota</taxon>
        <taxon>Metazoa</taxon>
        <taxon>Ecdysozoa</taxon>
        <taxon>Nematoda</taxon>
        <taxon>Chromadorea</taxon>
        <taxon>Rhabditida</taxon>
        <taxon>Rhabditina</taxon>
        <taxon>Rhabditomorpha</taxon>
        <taxon>Rhabditoidea</taxon>
        <taxon>Rhabditidae</taxon>
        <taxon>Mesorhabditinae</taxon>
        <taxon>Mesorhabditis</taxon>
    </lineage>
</organism>
<feature type="non-terminal residue" evidence="2">
    <location>
        <position position="1"/>
    </location>
</feature>
<accession>A0AA36GB86</accession>
<dbReference type="PANTHER" id="PTHR46129">
    <property type="entry name" value="SYNAPTOTAGMIN 14, ISOFORM D"/>
    <property type="match status" value="1"/>
</dbReference>
<dbReference type="EMBL" id="CATQJA010002664">
    <property type="protein sequence ID" value="CAJ0582271.1"/>
    <property type="molecule type" value="Genomic_DNA"/>
</dbReference>
<dbReference type="Pfam" id="PF00168">
    <property type="entry name" value="C2"/>
    <property type="match status" value="1"/>
</dbReference>